<protein>
    <submittedName>
        <fullName evidence="1">Uncharacterized protein</fullName>
    </submittedName>
</protein>
<dbReference type="EMBL" id="GL733459">
    <property type="protein sequence ID" value="EFX62651.1"/>
    <property type="molecule type" value="Genomic_DNA"/>
</dbReference>
<sequence length="270" mass="31815">MERVRNLAENAAALRIFHGLFNSFYNKWNQLLSDSKQPKPPALQRLSIPHSTWIYDDYRMYMMETQSKGCLTAVKDQVSLEPCEMEPHSIKQMWRFDQRNTDYNLRQAYPNITIEEWEFVHEEFRSSPAENLLNIDHIFNWGQLMNKNKNGKTPMCMNNIHGKLNISMEPCQSPGDPMQFPDQLFEYDIDYTIRKFDTNHCLRINEKNAVLKQCYPDSMRWGANEITGQLMDVNSIKCIEFHQGKLRLGLCNDDRNRDIRNGNSKHTTLI</sequence>
<evidence type="ECO:0000313" key="2">
    <source>
        <dbReference type="Proteomes" id="UP000000305"/>
    </source>
</evidence>
<proteinExistence type="predicted"/>
<dbReference type="Proteomes" id="UP000000305">
    <property type="component" value="Unassembled WGS sequence"/>
</dbReference>
<dbReference type="InParanoid" id="E9I028"/>
<reference evidence="1 2" key="1">
    <citation type="journal article" date="2011" name="Science">
        <title>The ecoresponsive genome of Daphnia pulex.</title>
        <authorList>
            <person name="Colbourne J.K."/>
            <person name="Pfrender M.E."/>
            <person name="Gilbert D."/>
            <person name="Thomas W.K."/>
            <person name="Tucker A."/>
            <person name="Oakley T.H."/>
            <person name="Tokishita S."/>
            <person name="Aerts A."/>
            <person name="Arnold G.J."/>
            <person name="Basu M.K."/>
            <person name="Bauer D.J."/>
            <person name="Caceres C.E."/>
            <person name="Carmel L."/>
            <person name="Casola C."/>
            <person name="Choi J.H."/>
            <person name="Detter J.C."/>
            <person name="Dong Q."/>
            <person name="Dusheyko S."/>
            <person name="Eads B.D."/>
            <person name="Frohlich T."/>
            <person name="Geiler-Samerotte K.A."/>
            <person name="Gerlach D."/>
            <person name="Hatcher P."/>
            <person name="Jogdeo S."/>
            <person name="Krijgsveld J."/>
            <person name="Kriventseva E.V."/>
            <person name="Kultz D."/>
            <person name="Laforsch C."/>
            <person name="Lindquist E."/>
            <person name="Lopez J."/>
            <person name="Manak J.R."/>
            <person name="Muller J."/>
            <person name="Pangilinan J."/>
            <person name="Patwardhan R.P."/>
            <person name="Pitluck S."/>
            <person name="Pritham E.J."/>
            <person name="Rechtsteiner A."/>
            <person name="Rho M."/>
            <person name="Rogozin I.B."/>
            <person name="Sakarya O."/>
            <person name="Salamov A."/>
            <person name="Schaack S."/>
            <person name="Shapiro H."/>
            <person name="Shiga Y."/>
            <person name="Skalitzky C."/>
            <person name="Smith Z."/>
            <person name="Souvorov A."/>
            <person name="Sung W."/>
            <person name="Tang Z."/>
            <person name="Tsuchiya D."/>
            <person name="Tu H."/>
            <person name="Vos H."/>
            <person name="Wang M."/>
            <person name="Wolf Y.I."/>
            <person name="Yamagata H."/>
            <person name="Yamada T."/>
            <person name="Ye Y."/>
            <person name="Shaw J.R."/>
            <person name="Andrews J."/>
            <person name="Crease T.J."/>
            <person name="Tang H."/>
            <person name="Lucas S.M."/>
            <person name="Robertson H.M."/>
            <person name="Bork P."/>
            <person name="Koonin E.V."/>
            <person name="Zdobnov E.M."/>
            <person name="Grigoriev I.V."/>
            <person name="Lynch M."/>
            <person name="Boore J.L."/>
        </authorList>
    </citation>
    <scope>NUCLEOTIDE SEQUENCE [LARGE SCALE GENOMIC DNA]</scope>
</reference>
<dbReference type="AlphaFoldDB" id="E9I028"/>
<organism evidence="1 2">
    <name type="scientific">Daphnia pulex</name>
    <name type="common">Water flea</name>
    <dbReference type="NCBI Taxonomy" id="6669"/>
    <lineage>
        <taxon>Eukaryota</taxon>
        <taxon>Metazoa</taxon>
        <taxon>Ecdysozoa</taxon>
        <taxon>Arthropoda</taxon>
        <taxon>Crustacea</taxon>
        <taxon>Branchiopoda</taxon>
        <taxon>Diplostraca</taxon>
        <taxon>Cladocera</taxon>
        <taxon>Anomopoda</taxon>
        <taxon>Daphniidae</taxon>
        <taxon>Daphnia</taxon>
    </lineage>
</organism>
<dbReference type="HOGENOM" id="CLU_1031571_0_0_1"/>
<name>E9I028_DAPPU</name>
<gene>
    <name evidence="1" type="ORF">DAPPUDRAFT_336651</name>
</gene>
<dbReference type="Gene3D" id="2.80.10.50">
    <property type="match status" value="2"/>
</dbReference>
<accession>E9I028</accession>
<dbReference type="PhylomeDB" id="E9I028"/>
<dbReference type="KEGG" id="dpx:DAPPUDRAFT_336651"/>
<dbReference type="SUPFAM" id="SSF50370">
    <property type="entry name" value="Ricin B-like lectins"/>
    <property type="match status" value="1"/>
</dbReference>
<keyword evidence="2" id="KW-1185">Reference proteome</keyword>
<evidence type="ECO:0000313" key="1">
    <source>
        <dbReference type="EMBL" id="EFX62651.1"/>
    </source>
</evidence>
<dbReference type="InterPro" id="IPR035992">
    <property type="entry name" value="Ricin_B-like_lectins"/>
</dbReference>